<evidence type="ECO:0000256" key="1">
    <source>
        <dbReference type="SAM" id="MobiDB-lite"/>
    </source>
</evidence>
<sequence>MTPDNIDRMSNIGSKVHDLIYAASNDVSGAASNANDVSSSNANDVSGTACNTIPNPHDDTEREFVKNLLLNDYPEDLQTRIITDGYHKGTETVVHKNVSNKPEIIASNSIRFNDKTITRLVESINKNYPPKK</sequence>
<name>A0A0L0UMD8_9BASI</name>
<comment type="caution">
    <text evidence="2">The sequence shown here is derived from an EMBL/GenBank/DDBJ whole genome shotgun (WGS) entry which is preliminary data.</text>
</comment>
<dbReference type="AlphaFoldDB" id="A0A0L0UMD8"/>
<accession>A0A0L0UMD8</accession>
<keyword evidence="3" id="KW-1185">Reference proteome</keyword>
<dbReference type="Proteomes" id="UP000054564">
    <property type="component" value="Unassembled WGS sequence"/>
</dbReference>
<protein>
    <submittedName>
        <fullName evidence="2">Uncharacterized protein</fullName>
    </submittedName>
</protein>
<reference evidence="3" key="1">
    <citation type="submission" date="2014-03" db="EMBL/GenBank/DDBJ databases">
        <title>The Genome Sequence of Puccinia striiformis f. sp. tritici PST-78.</title>
        <authorList>
            <consortium name="The Broad Institute Genome Sequencing Platform"/>
            <person name="Cuomo C."/>
            <person name="Hulbert S."/>
            <person name="Chen X."/>
            <person name="Walker B."/>
            <person name="Young S.K."/>
            <person name="Zeng Q."/>
            <person name="Gargeya S."/>
            <person name="Fitzgerald M."/>
            <person name="Haas B."/>
            <person name="Abouelleil A."/>
            <person name="Alvarado L."/>
            <person name="Arachchi H.M."/>
            <person name="Berlin A.M."/>
            <person name="Chapman S.B."/>
            <person name="Goldberg J."/>
            <person name="Griggs A."/>
            <person name="Gujja S."/>
            <person name="Hansen M."/>
            <person name="Howarth C."/>
            <person name="Imamovic A."/>
            <person name="Larimer J."/>
            <person name="McCowan C."/>
            <person name="Montmayeur A."/>
            <person name="Murphy C."/>
            <person name="Neiman D."/>
            <person name="Pearson M."/>
            <person name="Priest M."/>
            <person name="Roberts A."/>
            <person name="Saif S."/>
            <person name="Shea T."/>
            <person name="Sisk P."/>
            <person name="Sykes S."/>
            <person name="Wortman J."/>
            <person name="Nusbaum C."/>
            <person name="Birren B."/>
        </authorList>
    </citation>
    <scope>NUCLEOTIDE SEQUENCE [LARGE SCALE GENOMIC DNA]</scope>
    <source>
        <strain evidence="3">race PST-78</strain>
    </source>
</reference>
<organism evidence="2 3">
    <name type="scientific">Puccinia striiformis f. sp. tritici PST-78</name>
    <dbReference type="NCBI Taxonomy" id="1165861"/>
    <lineage>
        <taxon>Eukaryota</taxon>
        <taxon>Fungi</taxon>
        <taxon>Dikarya</taxon>
        <taxon>Basidiomycota</taxon>
        <taxon>Pucciniomycotina</taxon>
        <taxon>Pucciniomycetes</taxon>
        <taxon>Pucciniales</taxon>
        <taxon>Pucciniaceae</taxon>
        <taxon>Puccinia</taxon>
    </lineage>
</organism>
<feature type="region of interest" description="Disordered" evidence="1">
    <location>
        <begin position="30"/>
        <end position="58"/>
    </location>
</feature>
<evidence type="ECO:0000313" key="3">
    <source>
        <dbReference type="Proteomes" id="UP000054564"/>
    </source>
</evidence>
<dbReference type="EMBL" id="AJIL01002738">
    <property type="protein sequence ID" value="KNE88227.1"/>
    <property type="molecule type" value="Genomic_DNA"/>
</dbReference>
<feature type="compositionally biased region" description="Low complexity" evidence="1">
    <location>
        <begin position="30"/>
        <end position="47"/>
    </location>
</feature>
<evidence type="ECO:0000313" key="2">
    <source>
        <dbReference type="EMBL" id="KNE88227.1"/>
    </source>
</evidence>
<proteinExistence type="predicted"/>
<gene>
    <name evidence="2" type="ORF">PSTG_18378</name>
</gene>